<keyword evidence="2" id="KW-1185">Reference proteome</keyword>
<dbReference type="Proteomes" id="UP001164929">
    <property type="component" value="Chromosome 1"/>
</dbReference>
<dbReference type="AlphaFoldDB" id="A0AAD6WHF2"/>
<comment type="caution">
    <text evidence="1">The sequence shown here is derived from an EMBL/GenBank/DDBJ whole genome shotgun (WGS) entry which is preliminary data.</text>
</comment>
<sequence length="74" mass="8863">MDKIGWYGLTLKMMWWRLNCPSNSSGHLYPFLVFLVDDFYKSQFPYPLVIISLRCPLVSCHCDPFFFLLKEMDF</sequence>
<dbReference type="EMBL" id="JAQIZT010000001">
    <property type="protein sequence ID" value="KAJ7011916.1"/>
    <property type="molecule type" value="Genomic_DNA"/>
</dbReference>
<evidence type="ECO:0000313" key="2">
    <source>
        <dbReference type="Proteomes" id="UP001164929"/>
    </source>
</evidence>
<accession>A0AAD6WHF2</accession>
<evidence type="ECO:0000313" key="1">
    <source>
        <dbReference type="EMBL" id="KAJ7011916.1"/>
    </source>
</evidence>
<organism evidence="1 2">
    <name type="scientific">Populus alba x Populus x berolinensis</name>
    <dbReference type="NCBI Taxonomy" id="444605"/>
    <lineage>
        <taxon>Eukaryota</taxon>
        <taxon>Viridiplantae</taxon>
        <taxon>Streptophyta</taxon>
        <taxon>Embryophyta</taxon>
        <taxon>Tracheophyta</taxon>
        <taxon>Spermatophyta</taxon>
        <taxon>Magnoliopsida</taxon>
        <taxon>eudicotyledons</taxon>
        <taxon>Gunneridae</taxon>
        <taxon>Pentapetalae</taxon>
        <taxon>rosids</taxon>
        <taxon>fabids</taxon>
        <taxon>Malpighiales</taxon>
        <taxon>Salicaceae</taxon>
        <taxon>Saliceae</taxon>
        <taxon>Populus</taxon>
    </lineage>
</organism>
<gene>
    <name evidence="1" type="ORF">NC653_002113</name>
</gene>
<reference evidence="1 2" key="1">
    <citation type="journal article" date="2023" name="Mol. Ecol. Resour.">
        <title>Chromosome-level genome assembly of a triploid poplar Populus alba 'Berolinensis'.</title>
        <authorList>
            <person name="Chen S."/>
            <person name="Yu Y."/>
            <person name="Wang X."/>
            <person name="Wang S."/>
            <person name="Zhang T."/>
            <person name="Zhou Y."/>
            <person name="He R."/>
            <person name="Meng N."/>
            <person name="Wang Y."/>
            <person name="Liu W."/>
            <person name="Liu Z."/>
            <person name="Liu J."/>
            <person name="Guo Q."/>
            <person name="Huang H."/>
            <person name="Sederoff R.R."/>
            <person name="Wang G."/>
            <person name="Qu G."/>
            <person name="Chen S."/>
        </authorList>
    </citation>
    <scope>NUCLEOTIDE SEQUENCE [LARGE SCALE GENOMIC DNA]</scope>
    <source>
        <strain evidence="1">SC-2020</strain>
    </source>
</reference>
<proteinExistence type="predicted"/>
<name>A0AAD6WHF2_9ROSI</name>
<protein>
    <submittedName>
        <fullName evidence="1">Uncharacterized protein</fullName>
    </submittedName>
</protein>